<dbReference type="Proteomes" id="UP001153404">
    <property type="component" value="Unassembled WGS sequence"/>
</dbReference>
<proteinExistence type="predicted"/>
<comment type="caution">
    <text evidence="1">The sequence shown here is derived from an EMBL/GenBank/DDBJ whole genome shotgun (WGS) entry which is preliminary data.</text>
</comment>
<dbReference type="AlphaFoldDB" id="A0A9X4KNA4"/>
<reference evidence="1" key="1">
    <citation type="submission" date="2022-10" db="EMBL/GenBank/DDBJ databases">
        <title>Comparative genomic analysis of Cohnella hashimotonis sp. nov., isolated from the International Space Station.</title>
        <authorList>
            <person name="Simpson A."/>
            <person name="Venkateswaran K."/>
        </authorList>
    </citation>
    <scope>NUCLEOTIDE SEQUENCE</scope>
    <source>
        <strain evidence="1">DSM 28161</strain>
    </source>
</reference>
<dbReference type="RefSeq" id="WP_277528293.1">
    <property type="nucleotide sequence ID" value="NZ_JAPDIA010000001.1"/>
</dbReference>
<evidence type="ECO:0000313" key="1">
    <source>
        <dbReference type="EMBL" id="MDG0808069.1"/>
    </source>
</evidence>
<keyword evidence="2" id="KW-1185">Reference proteome</keyword>
<evidence type="ECO:0000313" key="2">
    <source>
        <dbReference type="Proteomes" id="UP001153404"/>
    </source>
</evidence>
<accession>A0A9X4KNA4</accession>
<organism evidence="1 2">
    <name type="scientific">Cohnella rhizosphaerae</name>
    <dbReference type="NCBI Taxonomy" id="1457232"/>
    <lineage>
        <taxon>Bacteria</taxon>
        <taxon>Bacillati</taxon>
        <taxon>Bacillota</taxon>
        <taxon>Bacilli</taxon>
        <taxon>Bacillales</taxon>
        <taxon>Paenibacillaceae</taxon>
        <taxon>Cohnella</taxon>
    </lineage>
</organism>
<sequence length="172" mass="20561">MSFFDSNQQFRRNIINFVIENDQLYFPVDLIRDLFLEEAKWSVQAWSVGYDFNKLGEKLIRYGKDKFLNDFLIGAFSSFDTYCSSRMMHLERFEVESVLEELKKRLKDPECKDYKDKYDSGIELFESYLEGNQREGLFQITGDIQVTNIRVVKPSKIKNMIRTIYKKIKRNL</sequence>
<gene>
    <name evidence="1" type="ORF">OMP40_00585</name>
</gene>
<name>A0A9X4KNA4_9BACL</name>
<dbReference type="EMBL" id="JAPDIA010000001">
    <property type="protein sequence ID" value="MDG0808069.1"/>
    <property type="molecule type" value="Genomic_DNA"/>
</dbReference>
<protein>
    <submittedName>
        <fullName evidence="1">Uncharacterized protein</fullName>
    </submittedName>
</protein>